<accession>A0A2T4GDK0</accession>
<dbReference type="AlphaFoldDB" id="A0A2T4GDK0"/>
<keyword evidence="2" id="KW-1185">Reference proteome</keyword>
<dbReference type="Proteomes" id="UP000241587">
    <property type="component" value="Unassembled WGS sequence"/>
</dbReference>
<evidence type="ECO:0000313" key="2">
    <source>
        <dbReference type="Proteomes" id="UP000241587"/>
    </source>
</evidence>
<comment type="caution">
    <text evidence="1">The sequence shown here is derived from an EMBL/GenBank/DDBJ whole genome shotgun (WGS) entry which is preliminary data.</text>
</comment>
<name>A0A2T4GDK0_FUSCU</name>
<protein>
    <submittedName>
        <fullName evidence="1">Uncharacterized protein</fullName>
    </submittedName>
</protein>
<sequence>MAVSNPLVGSVPLYAGLGFTESTPSVTHPEHHVKVPAYRSGTTTTRRRRIRWLIAEEEEEEEEWFKRWLVAEEGGEDRMV</sequence>
<organism evidence="1 2">
    <name type="scientific">Fusarium culmorum</name>
    <dbReference type="NCBI Taxonomy" id="5516"/>
    <lineage>
        <taxon>Eukaryota</taxon>
        <taxon>Fungi</taxon>
        <taxon>Dikarya</taxon>
        <taxon>Ascomycota</taxon>
        <taxon>Pezizomycotina</taxon>
        <taxon>Sordariomycetes</taxon>
        <taxon>Hypocreomycetidae</taxon>
        <taxon>Hypocreales</taxon>
        <taxon>Nectriaceae</taxon>
        <taxon>Fusarium</taxon>
    </lineage>
</organism>
<proteinExistence type="predicted"/>
<evidence type="ECO:0000313" key="1">
    <source>
        <dbReference type="EMBL" id="PTD01662.1"/>
    </source>
</evidence>
<reference evidence="1 2" key="1">
    <citation type="submission" date="2018-02" db="EMBL/GenBank/DDBJ databases">
        <title>Fusarium culmorum secondary metabolites in fungal-bacterial-plant interactions.</title>
        <authorList>
            <person name="Schmidt R."/>
        </authorList>
    </citation>
    <scope>NUCLEOTIDE SEQUENCE [LARGE SCALE GENOMIC DNA]</scope>
    <source>
        <strain evidence="1 2">PV</strain>
    </source>
</reference>
<gene>
    <name evidence="1" type="ORF">FCULG_00010245</name>
</gene>
<dbReference type="EMBL" id="PVEM01000028">
    <property type="protein sequence ID" value="PTD01662.1"/>
    <property type="molecule type" value="Genomic_DNA"/>
</dbReference>